<dbReference type="AlphaFoldDB" id="A0A5J5WNQ8"/>
<dbReference type="Proteomes" id="UP000327439">
    <property type="component" value="Chromosome A02"/>
</dbReference>
<proteinExistence type="predicted"/>
<keyword evidence="2" id="KW-1185">Reference proteome</keyword>
<organism evidence="1 2">
    <name type="scientific">Gossypium barbadense</name>
    <name type="common">Sea Island cotton</name>
    <name type="synonym">Hibiscus barbadensis</name>
    <dbReference type="NCBI Taxonomy" id="3634"/>
    <lineage>
        <taxon>Eukaryota</taxon>
        <taxon>Viridiplantae</taxon>
        <taxon>Streptophyta</taxon>
        <taxon>Embryophyta</taxon>
        <taxon>Tracheophyta</taxon>
        <taxon>Spermatophyta</taxon>
        <taxon>Magnoliopsida</taxon>
        <taxon>eudicotyledons</taxon>
        <taxon>Gunneridae</taxon>
        <taxon>Pentapetalae</taxon>
        <taxon>rosids</taxon>
        <taxon>malvids</taxon>
        <taxon>Malvales</taxon>
        <taxon>Malvaceae</taxon>
        <taxon>Malvoideae</taxon>
        <taxon>Gossypium</taxon>
    </lineage>
</organism>
<accession>A0A5J5WNQ8</accession>
<sequence>MMWAADFDESVNCNLEKICLEALTIQVPGDSGAEDDEENTENGNDNAIGGLQFKHSLSENEGIKAASTYHFCGLTRNFWSRNDRLQICNVVSPTRKGDDDLPVFCVATILIMNRQKLIKETRSIDDMIKIFNDKLLKVHVRRCVGTAIRLRKKYFCKVREKTESWKKFHLFKVHTYVNIYLSQDTSSRLGKHDLAFYRYII</sequence>
<dbReference type="EMBL" id="CM018203">
    <property type="protein sequence ID" value="KAB2093442.1"/>
    <property type="molecule type" value="Genomic_DNA"/>
</dbReference>
<dbReference type="OrthoDB" id="10264062at2759"/>
<dbReference type="SUPFAM" id="SSF47923">
    <property type="entry name" value="Ypt/Rab-GAP domain of gyp1p"/>
    <property type="match status" value="1"/>
</dbReference>
<reference evidence="2" key="1">
    <citation type="journal article" date="2020" name="Nat. Genet.">
        <title>Genomic diversifications of five Gossypium allopolyploid species and their impact on cotton improvement.</title>
        <authorList>
            <person name="Chen Z.J."/>
            <person name="Sreedasyam A."/>
            <person name="Ando A."/>
            <person name="Song Q."/>
            <person name="De Santiago L.M."/>
            <person name="Hulse-Kemp A.M."/>
            <person name="Ding M."/>
            <person name="Ye W."/>
            <person name="Kirkbride R.C."/>
            <person name="Jenkins J."/>
            <person name="Plott C."/>
            <person name="Lovell J."/>
            <person name="Lin Y.M."/>
            <person name="Vaughn R."/>
            <person name="Liu B."/>
            <person name="Simpson S."/>
            <person name="Scheffler B.E."/>
            <person name="Wen L."/>
            <person name="Saski C.A."/>
            <person name="Grover C.E."/>
            <person name="Hu G."/>
            <person name="Conover J.L."/>
            <person name="Carlson J.W."/>
            <person name="Shu S."/>
            <person name="Boston L.B."/>
            <person name="Williams M."/>
            <person name="Peterson D.G."/>
            <person name="McGee K."/>
            <person name="Jones D.C."/>
            <person name="Wendel J.F."/>
            <person name="Stelly D.M."/>
            <person name="Grimwood J."/>
            <person name="Schmutz J."/>
        </authorList>
    </citation>
    <scope>NUCLEOTIDE SEQUENCE [LARGE SCALE GENOMIC DNA]</scope>
    <source>
        <strain evidence="2">cv. 3-79</strain>
    </source>
</reference>
<evidence type="ECO:0000313" key="2">
    <source>
        <dbReference type="Proteomes" id="UP000327439"/>
    </source>
</evidence>
<gene>
    <name evidence="1" type="ORF">ES319_A02G094300v1</name>
</gene>
<dbReference type="InterPro" id="IPR035969">
    <property type="entry name" value="Rab-GAP_TBC_sf"/>
</dbReference>
<name>A0A5J5WNQ8_GOSBA</name>
<protein>
    <submittedName>
        <fullName evidence="1">Uncharacterized protein</fullName>
    </submittedName>
</protein>
<evidence type="ECO:0000313" key="1">
    <source>
        <dbReference type="EMBL" id="KAB2093442.1"/>
    </source>
</evidence>